<accession>E1KPU0</accession>
<protein>
    <submittedName>
        <fullName evidence="1">Uncharacterized protein</fullName>
    </submittedName>
</protein>
<sequence length="67" mass="7575">MLSDCQFPPGSAVPPVRRVPFPCVSRRSCRCHRRLCRRCRGQAPRRRRASPVRCGGVFPAANRPDTL</sequence>
<dbReference type="Proteomes" id="UP000003610">
    <property type="component" value="Unassembled WGS sequence"/>
</dbReference>
<evidence type="ECO:0000313" key="2">
    <source>
        <dbReference type="Proteomes" id="UP000003610"/>
    </source>
</evidence>
<name>E1KPU0_9BACT</name>
<dbReference type="AlphaFoldDB" id="E1KPU0"/>
<dbReference type="EMBL" id="AEDO01000023">
    <property type="protein sequence ID" value="EFL46510.1"/>
    <property type="molecule type" value="Genomic_DNA"/>
</dbReference>
<organism evidence="1 2">
    <name type="scientific">Prevotella disiens FB035-09AN</name>
    <dbReference type="NCBI Taxonomy" id="866771"/>
    <lineage>
        <taxon>Bacteria</taxon>
        <taxon>Pseudomonadati</taxon>
        <taxon>Bacteroidota</taxon>
        <taxon>Bacteroidia</taxon>
        <taxon>Bacteroidales</taxon>
        <taxon>Prevotellaceae</taxon>
        <taxon>Prevotella</taxon>
    </lineage>
</organism>
<comment type="caution">
    <text evidence="1">The sequence shown here is derived from an EMBL/GenBank/DDBJ whole genome shotgun (WGS) entry which is preliminary data.</text>
</comment>
<dbReference type="STRING" id="866771.HMPREF9296_0829"/>
<reference evidence="1 2" key="1">
    <citation type="submission" date="2010-08" db="EMBL/GenBank/DDBJ databases">
        <authorList>
            <person name="Durkin A.S."/>
            <person name="Madupu R."/>
            <person name="Torralba M."/>
            <person name="Gillis M."/>
            <person name="Methe B."/>
            <person name="Sutton G."/>
            <person name="Nelson K.E."/>
        </authorList>
    </citation>
    <scope>NUCLEOTIDE SEQUENCE [LARGE SCALE GENOMIC DNA]</scope>
    <source>
        <strain evidence="1 2">FB035-09AN</strain>
    </source>
</reference>
<evidence type="ECO:0000313" key="1">
    <source>
        <dbReference type="EMBL" id="EFL46510.1"/>
    </source>
</evidence>
<proteinExistence type="predicted"/>
<gene>
    <name evidence="1" type="ORF">HMPREF9296_0829</name>
</gene>